<accession>A0A2K9VEX3</accession>
<name>A0A2K9VEX3_9CAUD</name>
<evidence type="ECO:0000256" key="1">
    <source>
        <dbReference type="SAM" id="Phobius"/>
    </source>
</evidence>
<sequence>MRIKIGRKFYKPSEIRKTIVVGAGMIAELGNQLSAALTDLVPVQVHSGISVVVGVATVVGVFAIRNAERIDAADSLGE</sequence>
<gene>
    <name evidence="2" type="ORF">SEA_REM711_37</name>
</gene>
<proteinExistence type="predicted"/>
<dbReference type="Proteomes" id="UP000241185">
    <property type="component" value="Segment"/>
</dbReference>
<keyword evidence="1" id="KW-0472">Membrane</keyword>
<dbReference type="EMBL" id="MG770216">
    <property type="protein sequence ID" value="AUV60815.1"/>
    <property type="molecule type" value="Genomic_DNA"/>
</dbReference>
<keyword evidence="1" id="KW-1133">Transmembrane helix</keyword>
<keyword evidence="1" id="KW-0812">Transmembrane</keyword>
<protein>
    <recommendedName>
        <fullName evidence="4">Holin</fullName>
    </recommendedName>
</protein>
<keyword evidence="3" id="KW-1185">Reference proteome</keyword>
<organism evidence="2 3">
    <name type="scientific">Mycobacterium phage Rem711</name>
    <dbReference type="NCBI Taxonomy" id="2079285"/>
    <lineage>
        <taxon>Viruses</taxon>
        <taxon>Duplodnaviria</taxon>
        <taxon>Heunggongvirae</taxon>
        <taxon>Uroviricota</taxon>
        <taxon>Caudoviricetes</taxon>
        <taxon>Trigintaduovirus</taxon>
        <taxon>Trigintaduovirus rem711</taxon>
    </lineage>
</organism>
<feature type="transmembrane region" description="Helical" evidence="1">
    <location>
        <begin position="43"/>
        <end position="64"/>
    </location>
</feature>
<reference evidence="3" key="1">
    <citation type="submission" date="2018-01" db="EMBL/GenBank/DDBJ databases">
        <authorList>
            <person name="Gatt S.M."/>
            <person name="Isern S."/>
            <person name="Jenkins M."/>
            <person name="Tan A.L."/>
            <person name="Michael S.F."/>
            <person name="Moore R.E."/>
            <person name="Ware V.C."/>
            <person name="Garlena R.A."/>
            <person name="Russell D.A."/>
            <person name="Pope W.H."/>
            <person name="Jacobs-Sera D."/>
            <person name="Hendrix R.W."/>
            <person name="Hatfull G.F."/>
        </authorList>
    </citation>
    <scope>NUCLEOTIDE SEQUENCE [LARGE SCALE GENOMIC DNA]</scope>
</reference>
<feature type="transmembrane region" description="Helical" evidence="1">
    <location>
        <begin position="20"/>
        <end position="37"/>
    </location>
</feature>
<evidence type="ECO:0000313" key="3">
    <source>
        <dbReference type="Proteomes" id="UP000241185"/>
    </source>
</evidence>
<evidence type="ECO:0008006" key="4">
    <source>
        <dbReference type="Google" id="ProtNLM"/>
    </source>
</evidence>
<evidence type="ECO:0000313" key="2">
    <source>
        <dbReference type="EMBL" id="AUV60815.1"/>
    </source>
</evidence>